<evidence type="ECO:0000313" key="6">
    <source>
        <dbReference type="Proteomes" id="UP000484885"/>
    </source>
</evidence>
<evidence type="ECO:0000256" key="3">
    <source>
        <dbReference type="ARBA" id="ARBA00022801"/>
    </source>
</evidence>
<dbReference type="Proteomes" id="UP000484885">
    <property type="component" value="Unassembled WGS sequence"/>
</dbReference>
<dbReference type="GO" id="GO:0004540">
    <property type="term" value="F:RNA nuclease activity"/>
    <property type="evidence" value="ECO:0007669"/>
    <property type="project" value="InterPro"/>
</dbReference>
<keyword evidence="1" id="KW-1277">Toxin-antitoxin system</keyword>
<dbReference type="PANTHER" id="PTHR33397:SF3">
    <property type="entry name" value="MRNA NUCLEASE HEPT"/>
    <property type="match status" value="1"/>
</dbReference>
<dbReference type="InterPro" id="IPR037038">
    <property type="entry name" value="HepT-like_sf"/>
</dbReference>
<reference evidence="5 6" key="1">
    <citation type="submission" date="2020-02" db="EMBL/GenBank/DDBJ databases">
        <authorList>
            <person name="Zhang X.-Y."/>
        </authorList>
    </citation>
    <scope>NUCLEOTIDE SEQUENCE [LARGE SCALE GENOMIC DNA]</scope>
    <source>
        <strain evidence="5 6">C33</strain>
    </source>
</reference>
<accession>A0A845UTR1</accession>
<dbReference type="EMBL" id="JAAGSC010000033">
    <property type="protein sequence ID" value="NDY94907.1"/>
    <property type="molecule type" value="Genomic_DNA"/>
</dbReference>
<protein>
    <submittedName>
        <fullName evidence="5">DUF86 domain-containing protein</fullName>
    </submittedName>
</protein>
<dbReference type="GO" id="GO:0016787">
    <property type="term" value="F:hydrolase activity"/>
    <property type="evidence" value="ECO:0007669"/>
    <property type="project" value="UniProtKB-KW"/>
</dbReference>
<evidence type="ECO:0000256" key="4">
    <source>
        <dbReference type="ARBA" id="ARBA00024207"/>
    </source>
</evidence>
<dbReference type="GO" id="GO:0110001">
    <property type="term" value="C:toxin-antitoxin complex"/>
    <property type="evidence" value="ECO:0007669"/>
    <property type="project" value="InterPro"/>
</dbReference>
<evidence type="ECO:0000256" key="1">
    <source>
        <dbReference type="ARBA" id="ARBA00022649"/>
    </source>
</evidence>
<comment type="similarity">
    <text evidence="4">Belongs to the HepT RNase toxin family.</text>
</comment>
<keyword evidence="2" id="KW-0540">Nuclease</keyword>
<comment type="caution">
    <text evidence="5">The sequence shown here is derived from an EMBL/GenBank/DDBJ whole genome shotgun (WGS) entry which is preliminary data.</text>
</comment>
<sequence>MAEMITERKLDSLRRCLERVRRWCPDEAEALTVDVDAQDILSLNLTRAVQLCVDIGAQVLARSGAAAPQTMAQTFAQLSQEGIIAPELAERMRRAVGFRNIAIHEYDEIDWQIVHAIATRHLTDFEDFARAAVAELGS</sequence>
<name>A0A845UTR1_9GAMM</name>
<organism evidence="5 6">
    <name type="scientific">Wenzhouxiangella limi</name>
    <dbReference type="NCBI Taxonomy" id="2707351"/>
    <lineage>
        <taxon>Bacteria</taxon>
        <taxon>Pseudomonadati</taxon>
        <taxon>Pseudomonadota</taxon>
        <taxon>Gammaproteobacteria</taxon>
        <taxon>Chromatiales</taxon>
        <taxon>Wenzhouxiangellaceae</taxon>
        <taxon>Wenzhouxiangella</taxon>
    </lineage>
</organism>
<dbReference type="InterPro" id="IPR052379">
    <property type="entry name" value="Type_VII_TA_RNase"/>
</dbReference>
<dbReference type="PANTHER" id="PTHR33397">
    <property type="entry name" value="UPF0331 PROTEIN YUTE"/>
    <property type="match status" value="1"/>
</dbReference>
<proteinExistence type="inferred from homology"/>
<gene>
    <name evidence="5" type="ORF">G3I74_04105</name>
</gene>
<dbReference type="Gene3D" id="1.20.120.580">
    <property type="entry name" value="bsu32300-like"/>
    <property type="match status" value="1"/>
</dbReference>
<dbReference type="Pfam" id="PF01934">
    <property type="entry name" value="HepT-like"/>
    <property type="match status" value="1"/>
</dbReference>
<evidence type="ECO:0000313" key="5">
    <source>
        <dbReference type="EMBL" id="NDY94907.1"/>
    </source>
</evidence>
<dbReference type="AlphaFoldDB" id="A0A845UTR1"/>
<evidence type="ECO:0000256" key="2">
    <source>
        <dbReference type="ARBA" id="ARBA00022722"/>
    </source>
</evidence>
<dbReference type="NCBIfam" id="NF047751">
    <property type="entry name" value="HepT_toxin"/>
    <property type="match status" value="1"/>
</dbReference>
<keyword evidence="3" id="KW-0378">Hydrolase</keyword>
<keyword evidence="6" id="KW-1185">Reference proteome</keyword>
<dbReference type="InterPro" id="IPR008201">
    <property type="entry name" value="HepT-like"/>
</dbReference>